<dbReference type="SUPFAM" id="SSF52402">
    <property type="entry name" value="Adenine nucleotide alpha hydrolases-like"/>
    <property type="match status" value="1"/>
</dbReference>
<sequence length="165" mass="18328">MDDSMRLLLAIDESENALRAVQYVGALLSRTPDVMVTLFHVLKPMPRVLLEHGGSENPDIEETLSARLKEEQKTWVQQQREAGCPILEKACEALVRVGFEKSRVTLKFGHEGDIAKTILEEARMGSYTTIVLGRTGTSGVKRIFGGGITDHLLRDARGLALWIIE</sequence>
<dbReference type="Proteomes" id="UP000593737">
    <property type="component" value="Chromosome"/>
</dbReference>
<organism evidence="3 4">
    <name type="scientific">Candidatus Nitrospira kreftii</name>
    <dbReference type="NCBI Taxonomy" id="2652173"/>
    <lineage>
        <taxon>Bacteria</taxon>
        <taxon>Pseudomonadati</taxon>
        <taxon>Nitrospirota</taxon>
        <taxon>Nitrospiria</taxon>
        <taxon>Nitrospirales</taxon>
        <taxon>Nitrospiraceae</taxon>
        <taxon>Nitrospira</taxon>
    </lineage>
</organism>
<dbReference type="PANTHER" id="PTHR46268">
    <property type="entry name" value="STRESS RESPONSE PROTEIN NHAX"/>
    <property type="match status" value="1"/>
</dbReference>
<proteinExistence type="inferred from homology"/>
<name>A0A7S8FF09_9BACT</name>
<evidence type="ECO:0000313" key="3">
    <source>
        <dbReference type="EMBL" id="QPD04584.1"/>
    </source>
</evidence>
<accession>A0A7S8FF09</accession>
<dbReference type="Pfam" id="PF00582">
    <property type="entry name" value="Usp"/>
    <property type="match status" value="1"/>
</dbReference>
<dbReference type="Gene3D" id="3.40.50.620">
    <property type="entry name" value="HUPs"/>
    <property type="match status" value="1"/>
</dbReference>
<protein>
    <recommendedName>
        <fullName evidence="2">UspA domain-containing protein</fullName>
    </recommendedName>
</protein>
<dbReference type="EMBL" id="CP047423">
    <property type="protein sequence ID" value="QPD04584.1"/>
    <property type="molecule type" value="Genomic_DNA"/>
</dbReference>
<evidence type="ECO:0000313" key="4">
    <source>
        <dbReference type="Proteomes" id="UP000593737"/>
    </source>
</evidence>
<dbReference type="InterPro" id="IPR014729">
    <property type="entry name" value="Rossmann-like_a/b/a_fold"/>
</dbReference>
<dbReference type="InterPro" id="IPR006016">
    <property type="entry name" value="UspA"/>
</dbReference>
<feature type="domain" description="UspA" evidence="2">
    <location>
        <begin position="6"/>
        <end position="156"/>
    </location>
</feature>
<evidence type="ECO:0000256" key="1">
    <source>
        <dbReference type="ARBA" id="ARBA00008791"/>
    </source>
</evidence>
<comment type="similarity">
    <text evidence="1">Belongs to the universal stress protein A family.</text>
</comment>
<dbReference type="CDD" id="cd00293">
    <property type="entry name" value="USP-like"/>
    <property type="match status" value="1"/>
</dbReference>
<dbReference type="KEGG" id="nkf:Nkreftii_002358"/>
<dbReference type="AlphaFoldDB" id="A0A7S8FF09"/>
<evidence type="ECO:0000259" key="2">
    <source>
        <dbReference type="Pfam" id="PF00582"/>
    </source>
</evidence>
<gene>
    <name evidence="3" type="ORF">Nkreftii_002358</name>
</gene>
<reference evidence="3 4" key="1">
    <citation type="journal article" date="2020" name="ISME J.">
        <title>Enrichment and physiological characterization of a novel comammox Nitrospira indicates ammonium inhibition of complete nitrification.</title>
        <authorList>
            <person name="Sakoula D."/>
            <person name="Koch H."/>
            <person name="Frank J."/>
            <person name="Jetten M.S.M."/>
            <person name="van Kessel M.A.H.J."/>
            <person name="Lucker S."/>
        </authorList>
    </citation>
    <scope>NUCLEOTIDE SEQUENCE [LARGE SCALE GENOMIC DNA]</scope>
    <source>
        <strain evidence="3">Comreactor17</strain>
    </source>
</reference>
<dbReference type="PANTHER" id="PTHR46268:SF25">
    <property type="entry name" value="USPA DOMAIN PROTEIN"/>
    <property type="match status" value="1"/>
</dbReference>